<dbReference type="InterPro" id="IPR001480">
    <property type="entry name" value="Bulb-type_lectin_dom"/>
</dbReference>
<evidence type="ECO:0000259" key="15">
    <source>
        <dbReference type="PROSITE" id="PS50927"/>
    </source>
</evidence>
<gene>
    <name evidence="17" type="ORF">RHGRI_031803</name>
</gene>
<evidence type="ECO:0000259" key="16">
    <source>
        <dbReference type="PROSITE" id="PS50948"/>
    </source>
</evidence>
<evidence type="ECO:0000259" key="14">
    <source>
        <dbReference type="PROSITE" id="PS50600"/>
    </source>
</evidence>
<dbReference type="PROSITE" id="PS50927">
    <property type="entry name" value="BULB_LECTIN"/>
    <property type="match status" value="1"/>
</dbReference>
<dbReference type="GO" id="GO:0048544">
    <property type="term" value="P:recognition of pollen"/>
    <property type="evidence" value="ECO:0007669"/>
    <property type="project" value="InterPro"/>
</dbReference>
<dbReference type="Gene3D" id="3.40.395.10">
    <property type="entry name" value="Adenoviral Proteinase, Chain A"/>
    <property type="match status" value="1"/>
</dbReference>
<dbReference type="InterPro" id="IPR038765">
    <property type="entry name" value="Papain-like_cys_pep_sf"/>
</dbReference>
<comment type="catalytic activity">
    <reaction evidence="9">
        <text>L-seryl-[protein] + ATP = O-phospho-L-seryl-[protein] + ADP + H(+)</text>
        <dbReference type="Rhea" id="RHEA:17989"/>
        <dbReference type="Rhea" id="RHEA-COMP:9863"/>
        <dbReference type="Rhea" id="RHEA-COMP:11604"/>
        <dbReference type="ChEBI" id="CHEBI:15378"/>
        <dbReference type="ChEBI" id="CHEBI:29999"/>
        <dbReference type="ChEBI" id="CHEBI:30616"/>
        <dbReference type="ChEBI" id="CHEBI:83421"/>
        <dbReference type="ChEBI" id="CHEBI:456216"/>
        <dbReference type="EC" id="2.7.11.1"/>
    </reaction>
</comment>
<name>A0AAV6ID26_9ERIC</name>
<keyword evidence="3" id="KW-0645">Protease</keyword>
<feature type="domain" description="Ubiquitin-like protease family profile" evidence="14">
    <location>
        <begin position="1003"/>
        <end position="1162"/>
    </location>
</feature>
<dbReference type="InterPro" id="IPR000742">
    <property type="entry name" value="EGF"/>
</dbReference>
<accession>A0AAV6ID26</accession>
<feature type="region of interest" description="Disordered" evidence="11">
    <location>
        <begin position="457"/>
        <end position="495"/>
    </location>
</feature>
<dbReference type="Gene3D" id="2.90.10.10">
    <property type="entry name" value="Bulb-type lectin domain"/>
    <property type="match status" value="1"/>
</dbReference>
<evidence type="ECO:0000256" key="5">
    <source>
        <dbReference type="ARBA" id="ARBA00022801"/>
    </source>
</evidence>
<dbReference type="Gene3D" id="1.10.30.10">
    <property type="entry name" value="High mobility group box domain"/>
    <property type="match status" value="1"/>
</dbReference>
<keyword evidence="7" id="KW-0325">Glycoprotein</keyword>
<dbReference type="GO" id="GO:0006508">
    <property type="term" value="P:proteolysis"/>
    <property type="evidence" value="ECO:0007669"/>
    <property type="project" value="UniProtKB-KW"/>
</dbReference>
<evidence type="ECO:0000256" key="9">
    <source>
        <dbReference type="ARBA" id="ARBA00048679"/>
    </source>
</evidence>
<dbReference type="SMART" id="SM00108">
    <property type="entry name" value="B_lectin"/>
    <property type="match status" value="1"/>
</dbReference>
<keyword evidence="5" id="KW-0378">Hydrolase</keyword>
<comment type="caution">
    <text evidence="17">The sequence shown here is derived from an EMBL/GenBank/DDBJ whole genome shotgun (WGS) entry which is preliminary data.</text>
</comment>
<feature type="signal peptide" evidence="12">
    <location>
        <begin position="1"/>
        <end position="22"/>
    </location>
</feature>
<dbReference type="GO" id="GO:0004674">
    <property type="term" value="F:protein serine/threonine kinase activity"/>
    <property type="evidence" value="ECO:0007669"/>
    <property type="project" value="UniProtKB-EC"/>
</dbReference>
<comment type="similarity">
    <text evidence="1">Belongs to the peptidase C48 family.</text>
</comment>
<dbReference type="EC" id="2.7.11.1" evidence="2"/>
<dbReference type="Pfam" id="PF00954">
    <property type="entry name" value="S_locus_glycop"/>
    <property type="match status" value="1"/>
</dbReference>
<dbReference type="PROSITE" id="PS50600">
    <property type="entry name" value="ULP_PROTEASE"/>
    <property type="match status" value="1"/>
</dbReference>
<feature type="chain" id="PRO_5043742153" description="non-specific serine/threonine protein kinase" evidence="12">
    <location>
        <begin position="23"/>
        <end position="1308"/>
    </location>
</feature>
<evidence type="ECO:0000256" key="1">
    <source>
        <dbReference type="ARBA" id="ARBA00005234"/>
    </source>
</evidence>
<dbReference type="PANTHER" id="PTHR32444:SF63">
    <property type="entry name" value="G-TYPE LECTIN S-RECEPTOR-LIKE SERINE_THREONINE-PROTEIN KINASE RKS1"/>
    <property type="match status" value="1"/>
</dbReference>
<evidence type="ECO:0000256" key="7">
    <source>
        <dbReference type="ARBA" id="ARBA00023180"/>
    </source>
</evidence>
<reference evidence="17" key="1">
    <citation type="submission" date="2020-08" db="EMBL/GenBank/DDBJ databases">
        <title>Plant Genome Project.</title>
        <authorList>
            <person name="Zhang R.-G."/>
        </authorList>
    </citation>
    <scope>NUCLEOTIDE SEQUENCE</scope>
    <source>
        <strain evidence="17">WSP0</strain>
        <tissue evidence="17">Leaf</tissue>
    </source>
</reference>
<dbReference type="InterPro" id="IPR003609">
    <property type="entry name" value="Pan_app"/>
</dbReference>
<evidence type="ECO:0000256" key="4">
    <source>
        <dbReference type="ARBA" id="ARBA00022729"/>
    </source>
</evidence>
<keyword evidence="18" id="KW-1185">Reference proteome</keyword>
<feature type="compositionally biased region" description="Low complexity" evidence="11">
    <location>
        <begin position="473"/>
        <end position="486"/>
    </location>
</feature>
<evidence type="ECO:0000256" key="8">
    <source>
        <dbReference type="ARBA" id="ARBA00047899"/>
    </source>
</evidence>
<dbReference type="PANTHER" id="PTHR32444">
    <property type="entry name" value="BULB-TYPE LECTIN DOMAIN-CONTAINING PROTEIN"/>
    <property type="match status" value="1"/>
</dbReference>
<dbReference type="FunFam" id="2.90.10.10:FF:000005">
    <property type="entry name" value="G-type lectin S-receptor-like serine/threonine-protein kinase"/>
    <property type="match status" value="1"/>
</dbReference>
<comment type="caution">
    <text evidence="10">Lacks conserved residue(s) required for the propagation of feature annotation.</text>
</comment>
<sequence length="1308" mass="146056">MNPQKWVFILLLPFLFIRFCTSIDTLTPAQFIKDGDVLVSSGETFALGFFSPGNSSSRYVGIWYNKISEQTVVWVANRDRPINGTSGVLSLNRDGNLVIYDNTQNSTVWHTNVSAVSHSARLLDSGNLVLCQGDSGNGGVVWQSFDYPTNTQLPNMKLGLDRRTGLEWFLTSWKSRDDPGTGEYSFRVEPNELPQLILFKGSTRVWRIPSWLKPRRSAKAETTASYINKATYVNNRDQVYGFYTPINASTLLTIFVDELGSLKLVAWVGKWVEFYSVPGDQCVAYGRCGSYGYCDSNNRQDLECTCLPGYEPRSAEEWYLRDASGGCIKERKELSMCGHGEGFVKVVNANIPDTSKARLLMSLSMNECKNECLRNCSCLAYASEAEGGERANCITWYENLMDVRTYVRRFPGGGLDLYVRVDAVELGLGPALSLLCSIACDDLSLLSPSQQSTSKLQSPVAIAVASRHRSRRSPSSSPSPSSVESSNLRTLPLPSPLHQHSSVAAEAWKNMSDAERAPFLEVANERKARTKKNVPKKKKTSALPVFRSRCSPKALVKENASLNIDQRAAVDRLGFGSLLKVQCEILKRGFISKLVHHFNPMNKTLAFGRMKVYSITPDDVGRALGLPVGTVPATECEQFHYEHIRAMFAEKDEQLKRGVTFAMMRDVFTSGVADAKFQTSYVLFLLSSLLCPTTKDVASTKFYPTVYDLTKISSYAWPQYVLDWLVKEILKFKNRDVKDVDKKKDAPGVSGCVLLLMLIYFDKEDMGMNVGRAGVPLIESWTTRLVLERIAKEENLDLVDPISAQFPEPRLLHPEAQKAFHLLKKSFIEQLESIIIMDAAMMGVASETTTQQNRSKTKDVREMDSPFDAFDADACHQFPSTSTSTPKKAMEGVGTDEIDEDRITDFGNVMNARDMVENTPENTMEDVLHTSMAAKCGSHTGLTIEKLNLNMEEEVQVEEQFVVENQGEVDVQEPEVKDSKFTKQESQLVEYVMKPSRKKEDMAALVSMDGMTLKPSRTDLRNVFKERGWMSNLVMDSMIVWLMKQEKEKSPNKHGVAIPTRHMFSSTFVLFLPILLAISEHWYCVVINLVEKRIDVLDSMKLKSDEKTSATADVVSALFTILKRTRPIDYQQNNWIIHHPSVPQQINIFDCGFYTLRFMEHWTGGRMNTRELEMLFKLAALHSSVTAIASACYCSVAAVEILTVKADDDVLTYSGEADPVSKMEVQQVSAVAAFCSDFCSDCCYLASGPAGSDFCCLHFASTLLGASKQSIPSKVSQAASVLKLHQNCISSEACLLCCCDLFSILKKT</sequence>
<dbReference type="SUPFAM" id="SSF47095">
    <property type="entry name" value="HMG-box"/>
    <property type="match status" value="1"/>
</dbReference>
<dbReference type="CDD" id="cd01098">
    <property type="entry name" value="PAN_AP_plant"/>
    <property type="match status" value="1"/>
</dbReference>
<dbReference type="Pfam" id="PF08276">
    <property type="entry name" value="PAN_2"/>
    <property type="match status" value="1"/>
</dbReference>
<evidence type="ECO:0000313" key="18">
    <source>
        <dbReference type="Proteomes" id="UP000823749"/>
    </source>
</evidence>
<evidence type="ECO:0000256" key="12">
    <source>
        <dbReference type="SAM" id="SignalP"/>
    </source>
</evidence>
<dbReference type="SUPFAM" id="SSF54001">
    <property type="entry name" value="Cysteine proteinases"/>
    <property type="match status" value="1"/>
</dbReference>
<dbReference type="CDD" id="cd00028">
    <property type="entry name" value="B_lectin"/>
    <property type="match status" value="1"/>
</dbReference>
<dbReference type="EMBL" id="JACTNZ010000011">
    <property type="protein sequence ID" value="KAG5525249.1"/>
    <property type="molecule type" value="Genomic_DNA"/>
</dbReference>
<dbReference type="Proteomes" id="UP000823749">
    <property type="component" value="Chromosome 11"/>
</dbReference>
<evidence type="ECO:0000313" key="17">
    <source>
        <dbReference type="EMBL" id="KAG5525249.1"/>
    </source>
</evidence>
<keyword evidence="10" id="KW-0245">EGF-like domain</keyword>
<proteinExistence type="inferred from homology"/>
<feature type="domain" description="Apple" evidence="16">
    <location>
        <begin position="337"/>
        <end position="422"/>
    </location>
</feature>
<feature type="domain" description="Bulb-type lectin" evidence="15">
    <location>
        <begin position="23"/>
        <end position="143"/>
    </location>
</feature>
<dbReference type="PROSITE" id="PS50026">
    <property type="entry name" value="EGF_3"/>
    <property type="match status" value="1"/>
</dbReference>
<protein>
    <recommendedName>
        <fullName evidence="2">non-specific serine/threonine protein kinase</fullName>
        <ecNumber evidence="2">2.7.11.1</ecNumber>
    </recommendedName>
</protein>
<dbReference type="SUPFAM" id="SSF51110">
    <property type="entry name" value="alpha-D-mannose-specific plant lectins"/>
    <property type="match status" value="1"/>
</dbReference>
<dbReference type="InterPro" id="IPR036426">
    <property type="entry name" value="Bulb-type_lectin_dom_sf"/>
</dbReference>
<keyword evidence="4 12" id="KW-0732">Signal</keyword>
<dbReference type="PROSITE" id="PS50948">
    <property type="entry name" value="PAN"/>
    <property type="match status" value="1"/>
</dbReference>
<evidence type="ECO:0000256" key="10">
    <source>
        <dbReference type="PROSITE-ProRule" id="PRU00076"/>
    </source>
</evidence>
<dbReference type="Pfam" id="PF01453">
    <property type="entry name" value="B_lectin"/>
    <property type="match status" value="1"/>
</dbReference>
<evidence type="ECO:0000259" key="13">
    <source>
        <dbReference type="PROSITE" id="PS50026"/>
    </source>
</evidence>
<dbReference type="InterPro" id="IPR003653">
    <property type="entry name" value="Peptidase_C48_C"/>
</dbReference>
<comment type="catalytic activity">
    <reaction evidence="8">
        <text>L-threonyl-[protein] + ATP = O-phospho-L-threonyl-[protein] + ADP + H(+)</text>
        <dbReference type="Rhea" id="RHEA:46608"/>
        <dbReference type="Rhea" id="RHEA-COMP:11060"/>
        <dbReference type="Rhea" id="RHEA-COMP:11605"/>
        <dbReference type="ChEBI" id="CHEBI:15378"/>
        <dbReference type="ChEBI" id="CHEBI:30013"/>
        <dbReference type="ChEBI" id="CHEBI:30616"/>
        <dbReference type="ChEBI" id="CHEBI:61977"/>
        <dbReference type="ChEBI" id="CHEBI:456216"/>
        <dbReference type="EC" id="2.7.11.1"/>
    </reaction>
</comment>
<dbReference type="InterPro" id="IPR000858">
    <property type="entry name" value="S_locus_glycoprot_dom"/>
</dbReference>
<dbReference type="InterPro" id="IPR036910">
    <property type="entry name" value="HMG_box_dom_sf"/>
</dbReference>
<evidence type="ECO:0000256" key="2">
    <source>
        <dbReference type="ARBA" id="ARBA00012513"/>
    </source>
</evidence>
<feature type="domain" description="EGF-like" evidence="13">
    <location>
        <begin position="278"/>
        <end position="316"/>
    </location>
</feature>
<dbReference type="GO" id="GO:0008234">
    <property type="term" value="F:cysteine-type peptidase activity"/>
    <property type="evidence" value="ECO:0007669"/>
    <property type="project" value="InterPro"/>
</dbReference>
<keyword evidence="6" id="KW-1015">Disulfide bond</keyword>
<dbReference type="SMART" id="SM00473">
    <property type="entry name" value="PAN_AP"/>
    <property type="match status" value="1"/>
</dbReference>
<evidence type="ECO:0000256" key="6">
    <source>
        <dbReference type="ARBA" id="ARBA00023157"/>
    </source>
</evidence>
<organism evidence="17 18">
    <name type="scientific">Rhododendron griersonianum</name>
    <dbReference type="NCBI Taxonomy" id="479676"/>
    <lineage>
        <taxon>Eukaryota</taxon>
        <taxon>Viridiplantae</taxon>
        <taxon>Streptophyta</taxon>
        <taxon>Embryophyta</taxon>
        <taxon>Tracheophyta</taxon>
        <taxon>Spermatophyta</taxon>
        <taxon>Magnoliopsida</taxon>
        <taxon>eudicotyledons</taxon>
        <taxon>Gunneridae</taxon>
        <taxon>Pentapetalae</taxon>
        <taxon>asterids</taxon>
        <taxon>Ericales</taxon>
        <taxon>Ericaceae</taxon>
        <taxon>Ericoideae</taxon>
        <taxon>Rhodoreae</taxon>
        <taxon>Rhododendron</taxon>
    </lineage>
</organism>
<evidence type="ECO:0000256" key="11">
    <source>
        <dbReference type="SAM" id="MobiDB-lite"/>
    </source>
</evidence>
<evidence type="ECO:0000256" key="3">
    <source>
        <dbReference type="ARBA" id="ARBA00022670"/>
    </source>
</evidence>
<dbReference type="Pfam" id="PF02902">
    <property type="entry name" value="Peptidase_C48"/>
    <property type="match status" value="1"/>
</dbReference>